<dbReference type="InterPro" id="IPR014001">
    <property type="entry name" value="Helicase_ATP-bd"/>
</dbReference>
<dbReference type="InterPro" id="IPR006935">
    <property type="entry name" value="Helicase/UvrB_N"/>
</dbReference>
<dbReference type="Pfam" id="PF00271">
    <property type="entry name" value="Helicase_C"/>
    <property type="match status" value="1"/>
</dbReference>
<evidence type="ECO:0000313" key="11">
    <source>
        <dbReference type="Proteomes" id="UP000178116"/>
    </source>
</evidence>
<protein>
    <submittedName>
        <fullName evidence="10">Excinuclease ABC subunit B</fullName>
    </submittedName>
</protein>
<dbReference type="Pfam" id="PF17757">
    <property type="entry name" value="UvrB_inter"/>
    <property type="match status" value="1"/>
</dbReference>
<keyword evidence="3" id="KW-0227">DNA damage</keyword>
<evidence type="ECO:0000256" key="7">
    <source>
        <dbReference type="ARBA" id="ARBA00023204"/>
    </source>
</evidence>
<dbReference type="GO" id="GO:0003677">
    <property type="term" value="F:DNA binding"/>
    <property type="evidence" value="ECO:0007669"/>
    <property type="project" value="InterPro"/>
</dbReference>
<feature type="domain" description="Helicase ATP-binding" evidence="8">
    <location>
        <begin position="25"/>
        <end position="176"/>
    </location>
</feature>
<evidence type="ECO:0000313" key="10">
    <source>
        <dbReference type="EMBL" id="OHA14899.1"/>
    </source>
</evidence>
<evidence type="ECO:0000259" key="9">
    <source>
        <dbReference type="PROSITE" id="PS51194"/>
    </source>
</evidence>
<evidence type="ECO:0000256" key="3">
    <source>
        <dbReference type="ARBA" id="ARBA00022763"/>
    </source>
</evidence>
<gene>
    <name evidence="10" type="ORF">A3A10_03060</name>
</gene>
<dbReference type="GO" id="GO:0005524">
    <property type="term" value="F:ATP binding"/>
    <property type="evidence" value="ECO:0007669"/>
    <property type="project" value="UniProtKB-KW"/>
</dbReference>
<proteinExistence type="predicted"/>
<sequence length="651" mass="74590">MGIFKLKSDYKPSGDQPKAIRQLIKGIKSGDKCQALLGVTGSGKTFTMANVISNFDMPVLVIAPNKVLAAQLYREYKNFFPENSVNYFVSYYDYYQPEAYMPITDTYIGKEAMINEEIDRLRHQATSALLSRRDAIIVASVSCIYNLGVPADYFSSALRLEIGKAITRGDLLRQLIKMRFTRTNGQLKRGYFRLRGSVFEILPASKENVFRVELEDQRVKEIALADPLTKNIKEILNEMAVFPPKHFISTEPRREQATQEIRKELKERLKFFDGKRFLLEAERLERRTKYDIEMIKSIGYCHGIENYSRHLSGKFAGEPPDTLLSYFRHRNKSSPSFLTIIDESHISIPQIRGMYEGDRARKNILIQFGWRLPSALDNRPLKFEEFEKQTGQIICTSATPGEWEMKHSSRVVEQIIRPTGLIDPTIEIKPVSHSPGEKNKENKSRTFPQGIDSAERITEIHPFISAARPQGICGKVRDKSQVDDLEEELKIIVQKKERAIVNTLTKKMAEDLSDYLGKRGFAARWMHSDTKTLERAEILTDFRRGKFDILVGVNLLREGLDLPEVSLVAILDADREGFLRSDTSLIQTMGRCARNIDGRVILYADNITGSLKRAIEETERRRKIQIAYNKKHGITPKSIKKKIENLLDLEK</sequence>
<evidence type="ECO:0000256" key="1">
    <source>
        <dbReference type="ARBA" id="ARBA00022490"/>
    </source>
</evidence>
<dbReference type="Gene3D" id="3.40.50.300">
    <property type="entry name" value="P-loop containing nucleotide triphosphate hydrolases"/>
    <property type="match status" value="3"/>
</dbReference>
<dbReference type="AlphaFoldDB" id="A0A1G2LVI9"/>
<comment type="caution">
    <text evidence="10">The sequence shown here is derived from an EMBL/GenBank/DDBJ whole genome shotgun (WGS) entry which is preliminary data.</text>
</comment>
<dbReference type="PROSITE" id="PS51194">
    <property type="entry name" value="HELICASE_CTER"/>
    <property type="match status" value="1"/>
</dbReference>
<evidence type="ECO:0000259" key="8">
    <source>
        <dbReference type="PROSITE" id="PS51192"/>
    </source>
</evidence>
<dbReference type="InterPro" id="IPR004807">
    <property type="entry name" value="UvrB"/>
</dbReference>
<accession>A0A1G2LVI9</accession>
<dbReference type="Pfam" id="PF12344">
    <property type="entry name" value="UvrB"/>
    <property type="match status" value="1"/>
</dbReference>
<keyword evidence="5" id="KW-0067">ATP-binding</keyword>
<keyword evidence="4" id="KW-0228">DNA excision</keyword>
<keyword evidence="1" id="KW-0963">Cytoplasm</keyword>
<keyword evidence="6" id="KW-0267">Excision nuclease</keyword>
<dbReference type="Pfam" id="PF04851">
    <property type="entry name" value="ResIII"/>
    <property type="match status" value="1"/>
</dbReference>
<dbReference type="GO" id="GO:0009380">
    <property type="term" value="C:excinuclease repair complex"/>
    <property type="evidence" value="ECO:0007669"/>
    <property type="project" value="InterPro"/>
</dbReference>
<evidence type="ECO:0000256" key="6">
    <source>
        <dbReference type="ARBA" id="ARBA00022881"/>
    </source>
</evidence>
<dbReference type="EMBL" id="MHRA01000040">
    <property type="protein sequence ID" value="OHA14899.1"/>
    <property type="molecule type" value="Genomic_DNA"/>
</dbReference>
<dbReference type="GO" id="GO:0004518">
    <property type="term" value="F:nuclease activity"/>
    <property type="evidence" value="ECO:0007669"/>
    <property type="project" value="UniProtKB-KW"/>
</dbReference>
<dbReference type="InterPro" id="IPR001650">
    <property type="entry name" value="Helicase_C-like"/>
</dbReference>
<dbReference type="GO" id="GO:0006289">
    <property type="term" value="P:nucleotide-excision repair"/>
    <property type="evidence" value="ECO:0007669"/>
    <property type="project" value="InterPro"/>
</dbReference>
<dbReference type="Proteomes" id="UP000178116">
    <property type="component" value="Unassembled WGS sequence"/>
</dbReference>
<dbReference type="SUPFAM" id="SSF52540">
    <property type="entry name" value="P-loop containing nucleoside triphosphate hydrolases"/>
    <property type="match status" value="2"/>
</dbReference>
<feature type="domain" description="Helicase C-terminal" evidence="9">
    <location>
        <begin position="484"/>
        <end position="647"/>
    </location>
</feature>
<evidence type="ECO:0000256" key="5">
    <source>
        <dbReference type="ARBA" id="ARBA00022840"/>
    </source>
</evidence>
<dbReference type="InterPro" id="IPR041471">
    <property type="entry name" value="UvrB_inter"/>
</dbReference>
<evidence type="ECO:0000256" key="2">
    <source>
        <dbReference type="ARBA" id="ARBA00022741"/>
    </source>
</evidence>
<dbReference type="PANTHER" id="PTHR24029:SF0">
    <property type="entry name" value="UVRABC SYSTEM PROTEIN B"/>
    <property type="match status" value="1"/>
</dbReference>
<evidence type="ECO:0000256" key="4">
    <source>
        <dbReference type="ARBA" id="ARBA00022769"/>
    </source>
</evidence>
<dbReference type="InterPro" id="IPR024759">
    <property type="entry name" value="UvrB_YAD/RRR_dom"/>
</dbReference>
<dbReference type="CDD" id="cd17916">
    <property type="entry name" value="DEXHc_UvrB"/>
    <property type="match status" value="1"/>
</dbReference>
<dbReference type="GO" id="GO:0016887">
    <property type="term" value="F:ATP hydrolysis activity"/>
    <property type="evidence" value="ECO:0007669"/>
    <property type="project" value="InterPro"/>
</dbReference>
<dbReference type="InterPro" id="IPR027417">
    <property type="entry name" value="P-loop_NTPase"/>
</dbReference>
<organism evidence="10 11">
    <name type="scientific">Candidatus Tagabacteria bacterium RIFCSPLOWO2_01_FULL_42_9</name>
    <dbReference type="NCBI Taxonomy" id="1802296"/>
    <lineage>
        <taxon>Bacteria</taxon>
        <taxon>Candidatus Tagaibacteriota</taxon>
    </lineage>
</organism>
<dbReference type="PROSITE" id="PS51192">
    <property type="entry name" value="HELICASE_ATP_BIND_1"/>
    <property type="match status" value="1"/>
</dbReference>
<dbReference type="SMART" id="SM00487">
    <property type="entry name" value="DEXDc"/>
    <property type="match status" value="1"/>
</dbReference>
<keyword evidence="7" id="KW-0234">DNA repair</keyword>
<keyword evidence="2" id="KW-0547">Nucleotide-binding</keyword>
<name>A0A1G2LVI9_9BACT</name>
<dbReference type="PANTHER" id="PTHR24029">
    <property type="entry name" value="UVRABC SYSTEM PROTEIN B"/>
    <property type="match status" value="1"/>
</dbReference>
<dbReference type="SMART" id="SM00490">
    <property type="entry name" value="HELICc"/>
    <property type="match status" value="1"/>
</dbReference>
<reference evidence="10 11" key="1">
    <citation type="journal article" date="2016" name="Nat. Commun.">
        <title>Thousands of microbial genomes shed light on interconnected biogeochemical processes in an aquifer system.</title>
        <authorList>
            <person name="Anantharaman K."/>
            <person name="Brown C.T."/>
            <person name="Hug L.A."/>
            <person name="Sharon I."/>
            <person name="Castelle C.J."/>
            <person name="Probst A.J."/>
            <person name="Thomas B.C."/>
            <person name="Singh A."/>
            <person name="Wilkins M.J."/>
            <person name="Karaoz U."/>
            <person name="Brodie E.L."/>
            <person name="Williams K.H."/>
            <person name="Hubbard S.S."/>
            <person name="Banfield J.F."/>
        </authorList>
    </citation>
    <scope>NUCLEOTIDE SEQUENCE [LARGE SCALE GENOMIC DNA]</scope>
</reference>